<sequence>MIESRKDSAVKEHAEHSAMPGKRVLFFAEAATLAHVARPMVLAHVLEDAGYDVHFACHPRYRELFRALNGPWRSIHSISSQAFLEALASGRPLYDSETLEAYVKEDLQVIREISPDLVIGDFRLSLSVSARLAGIPYMTITNAYWSPYARPHYRVPELPITRLLGAGLAEPLFRLARPWLLRGMHCR</sequence>
<evidence type="ECO:0008006" key="3">
    <source>
        <dbReference type="Google" id="ProtNLM"/>
    </source>
</evidence>
<name>A0ABW1ZVI0_9GAMM</name>
<comment type="caution">
    <text evidence="1">The sequence shown here is derived from an EMBL/GenBank/DDBJ whole genome shotgun (WGS) entry which is preliminary data.</text>
</comment>
<dbReference type="RefSeq" id="WP_379907518.1">
    <property type="nucleotide sequence ID" value="NZ_JBHSWE010000001.1"/>
</dbReference>
<organism evidence="1 2">
    <name type="scientific">Marinobacterium aestuariivivens</name>
    <dbReference type="NCBI Taxonomy" id="1698799"/>
    <lineage>
        <taxon>Bacteria</taxon>
        <taxon>Pseudomonadati</taxon>
        <taxon>Pseudomonadota</taxon>
        <taxon>Gammaproteobacteria</taxon>
        <taxon>Oceanospirillales</taxon>
        <taxon>Oceanospirillaceae</taxon>
        <taxon>Marinobacterium</taxon>
    </lineage>
</organism>
<dbReference type="SUPFAM" id="SSF53756">
    <property type="entry name" value="UDP-Glycosyltransferase/glycogen phosphorylase"/>
    <property type="match status" value="1"/>
</dbReference>
<gene>
    <name evidence="1" type="ORF">ACFQDL_01740</name>
</gene>
<evidence type="ECO:0000313" key="2">
    <source>
        <dbReference type="Proteomes" id="UP001596422"/>
    </source>
</evidence>
<evidence type="ECO:0000313" key="1">
    <source>
        <dbReference type="EMBL" id="MFC6668968.1"/>
    </source>
</evidence>
<dbReference type="EMBL" id="JBHSWE010000001">
    <property type="protein sequence ID" value="MFC6668968.1"/>
    <property type="molecule type" value="Genomic_DNA"/>
</dbReference>
<keyword evidence="2" id="KW-1185">Reference proteome</keyword>
<protein>
    <recommendedName>
        <fullName evidence="3">UDP-glycosyltransferase</fullName>
    </recommendedName>
</protein>
<reference evidence="2" key="1">
    <citation type="journal article" date="2019" name="Int. J. Syst. Evol. Microbiol.">
        <title>The Global Catalogue of Microorganisms (GCM) 10K type strain sequencing project: providing services to taxonomists for standard genome sequencing and annotation.</title>
        <authorList>
            <consortium name="The Broad Institute Genomics Platform"/>
            <consortium name="The Broad Institute Genome Sequencing Center for Infectious Disease"/>
            <person name="Wu L."/>
            <person name="Ma J."/>
        </authorList>
    </citation>
    <scope>NUCLEOTIDE SEQUENCE [LARGE SCALE GENOMIC DNA]</scope>
    <source>
        <strain evidence="2">NBRC 111756</strain>
    </source>
</reference>
<accession>A0ABW1ZVI0</accession>
<proteinExistence type="predicted"/>
<dbReference type="Proteomes" id="UP001596422">
    <property type="component" value="Unassembled WGS sequence"/>
</dbReference>
<dbReference type="Gene3D" id="3.40.50.2000">
    <property type="entry name" value="Glycogen Phosphorylase B"/>
    <property type="match status" value="1"/>
</dbReference>